<dbReference type="Gene3D" id="1.50.10.10">
    <property type="match status" value="1"/>
</dbReference>
<dbReference type="InterPro" id="IPR004197">
    <property type="entry name" value="Cellulase_Ig-like"/>
</dbReference>
<dbReference type="GO" id="GO:0008810">
    <property type="term" value="F:cellulase activity"/>
    <property type="evidence" value="ECO:0007669"/>
    <property type="project" value="InterPro"/>
</dbReference>
<reference evidence="6" key="2">
    <citation type="journal article" date="2021" name="Mar. Drugs">
        <title>Genome Reduction and Secondary Metabolism of the Marine Sponge-Associated Cyanobacterium Leptothoe.</title>
        <authorList>
            <person name="Konstantinou D."/>
            <person name="Popin R.V."/>
            <person name="Fewer D.P."/>
            <person name="Sivonen K."/>
            <person name="Gkelis S."/>
        </authorList>
    </citation>
    <scope>NUCLEOTIDE SEQUENCE</scope>
    <source>
        <strain evidence="6">TAU-MAC 1115</strain>
    </source>
</reference>
<dbReference type="InterPro" id="IPR013783">
    <property type="entry name" value="Ig-like_fold"/>
</dbReference>
<organism evidence="6 7">
    <name type="scientific">Leptothoe spongobia TAU-MAC 1115</name>
    <dbReference type="NCBI Taxonomy" id="1967444"/>
    <lineage>
        <taxon>Bacteria</taxon>
        <taxon>Bacillati</taxon>
        <taxon>Cyanobacteriota</taxon>
        <taxon>Cyanophyceae</taxon>
        <taxon>Nodosilineales</taxon>
        <taxon>Cymatolegaceae</taxon>
        <taxon>Leptothoe</taxon>
        <taxon>Leptothoe spongobia</taxon>
    </lineage>
</organism>
<evidence type="ECO:0000256" key="1">
    <source>
        <dbReference type="ARBA" id="ARBA00007072"/>
    </source>
</evidence>
<evidence type="ECO:0000259" key="4">
    <source>
        <dbReference type="Pfam" id="PF00759"/>
    </source>
</evidence>
<accession>A0A947DCB6</accession>
<dbReference type="SUPFAM" id="SSF81296">
    <property type="entry name" value="E set domains"/>
    <property type="match status" value="1"/>
</dbReference>
<dbReference type="CDD" id="cd02850">
    <property type="entry name" value="E_set_Cellulase_N"/>
    <property type="match status" value="1"/>
</dbReference>
<evidence type="ECO:0000313" key="7">
    <source>
        <dbReference type="Proteomes" id="UP000717364"/>
    </source>
</evidence>
<dbReference type="InterPro" id="IPR008928">
    <property type="entry name" value="6-hairpin_glycosidase_sf"/>
</dbReference>
<dbReference type="Gene3D" id="2.60.40.10">
    <property type="entry name" value="Immunoglobulins"/>
    <property type="match status" value="1"/>
</dbReference>
<dbReference type="AlphaFoldDB" id="A0A947DCB6"/>
<keyword evidence="2" id="KW-0119">Carbohydrate metabolism</keyword>
<dbReference type="InterPro" id="IPR001701">
    <property type="entry name" value="Glyco_hydro_9"/>
</dbReference>
<evidence type="ECO:0000259" key="5">
    <source>
        <dbReference type="Pfam" id="PF02927"/>
    </source>
</evidence>
<keyword evidence="6" id="KW-0378">Hydrolase</keyword>
<dbReference type="Pfam" id="PF02927">
    <property type="entry name" value="CelD_N"/>
    <property type="match status" value="1"/>
</dbReference>
<reference evidence="6" key="1">
    <citation type="submission" date="2020-11" db="EMBL/GenBank/DDBJ databases">
        <authorList>
            <person name="Konstantinou D."/>
            <person name="Gkelis S."/>
            <person name="Popin R."/>
            <person name="Fewer D."/>
            <person name="Sivonen K."/>
        </authorList>
    </citation>
    <scope>NUCLEOTIDE SEQUENCE</scope>
    <source>
        <strain evidence="6">TAU-MAC 1115</strain>
    </source>
</reference>
<dbReference type="InterPro" id="IPR012341">
    <property type="entry name" value="6hp_glycosidase-like_sf"/>
</dbReference>
<dbReference type="EMBL" id="JADOES010000004">
    <property type="protein sequence ID" value="MBT9314378.1"/>
    <property type="molecule type" value="Genomic_DNA"/>
</dbReference>
<feature type="domain" description="Cellulase Ig-like" evidence="5">
    <location>
        <begin position="205"/>
        <end position="303"/>
    </location>
</feature>
<protein>
    <submittedName>
        <fullName evidence="6">Glycoside hydrolase family 9 protein</fullName>
    </submittedName>
</protein>
<comment type="caution">
    <text evidence="6">The sequence shown here is derived from an EMBL/GenBank/DDBJ whole genome shotgun (WGS) entry which is preliminary data.</text>
</comment>
<dbReference type="GO" id="GO:0000272">
    <property type="term" value="P:polysaccharide catabolic process"/>
    <property type="evidence" value="ECO:0007669"/>
    <property type="project" value="UniProtKB-KW"/>
</dbReference>
<dbReference type="Proteomes" id="UP000717364">
    <property type="component" value="Unassembled WGS sequence"/>
</dbReference>
<name>A0A947DCB6_9CYAN</name>
<evidence type="ECO:0000256" key="3">
    <source>
        <dbReference type="ARBA" id="ARBA00023326"/>
    </source>
</evidence>
<dbReference type="RefSeq" id="WP_215607450.1">
    <property type="nucleotide sequence ID" value="NZ_JADOES010000004.1"/>
</dbReference>
<dbReference type="InterPro" id="IPR014756">
    <property type="entry name" value="Ig_E-set"/>
</dbReference>
<dbReference type="SUPFAM" id="SSF48208">
    <property type="entry name" value="Six-hairpin glycosidases"/>
    <property type="match status" value="1"/>
</dbReference>
<feature type="domain" description="Glycoside hydrolase family 9" evidence="4">
    <location>
        <begin position="316"/>
        <end position="739"/>
    </location>
</feature>
<sequence>MLESFLSFLLSLTTVGQCNAGPSSSQTSSITNLTSLTNARGAGIPVTHIYTVSENVMALRIETGELVRGKQVPYEAEPKDIVKKDNWVKRSGKIIGQLIPSAPDRIWQVDQIIGPKLNLKCVDHLGHYKIITSNGTKITPTNIYRKSNIRGMARTGTWHFDWPMVHTIFLEMPEPLTPGETYKFNFAGNALQDHEFIYQPDQTRSEAVQVSHLGFDPDDPAKVAFLSTWMGAGGGLTYPEGKPFWLINADTGENVYEGKTTLSQSVNTKDLRERNHNDTDVFIMDFSQFSTPGQYRVYVDGVGTSYDFEIGENTWRDAFYVSARGMYHQRSGIALEQPYTDYQRPRSFHPDDGVKVYRSTIPLMETNMGFHFENTVNAFDALVETRTDELLPNAWGGWMDAGDWDRRIGHLEVTRSFLELVDLYPDYFKSVNLNLPESGNNLPDILDEALWGLDVFRRLQTEEGSIPGGIESAGHPLGYEGSWQESQMIMAYGPGIWSSYIYANVAARAAYVLNQYDKTLAQTYQDSAIRAMNWANAELAKDPDDRDSWIYNERNLAAAELYRLTGDNQWHQLFLDTTVFKDADTPIATWKQHDHRHAAFVYARTQQPTVNQTIQQNAIKAMVRDAHADIKNIEFSGYKWNINPQLRIGWGLIGAPKTQSLFRAHALTGKREFLRAGILATQYSAGANPNNMVHTTGIGYRNPNMILVKDARVSGQAPPPGITVYGPVDMQVPDGYADRWAWAIDLFAEQVNPNPYEWPTSEAYFDAYNFIPVVEFTVQQSIGPTAYAWGYIAASDKN</sequence>
<evidence type="ECO:0000256" key="2">
    <source>
        <dbReference type="ARBA" id="ARBA00023277"/>
    </source>
</evidence>
<dbReference type="Pfam" id="PF00759">
    <property type="entry name" value="Glyco_hydro_9"/>
    <property type="match status" value="1"/>
</dbReference>
<keyword evidence="7" id="KW-1185">Reference proteome</keyword>
<gene>
    <name evidence="6" type="ORF">IXB50_02965</name>
</gene>
<keyword evidence="3" id="KW-0624">Polysaccharide degradation</keyword>
<evidence type="ECO:0000313" key="6">
    <source>
        <dbReference type="EMBL" id="MBT9314378.1"/>
    </source>
</evidence>
<comment type="similarity">
    <text evidence="1">Belongs to the glycosyl hydrolase 9 (cellulase E) family.</text>
</comment>
<proteinExistence type="inferred from homology"/>